<comment type="cofactor">
    <cofactor evidence="1">
        <name>Zn(2+)</name>
        <dbReference type="ChEBI" id="CHEBI:29105"/>
    </cofactor>
</comment>
<dbReference type="PANTHER" id="PTHR18952:SF141">
    <property type="entry name" value="CARBONIC ANHYDRASE"/>
    <property type="match status" value="1"/>
</dbReference>
<evidence type="ECO:0000313" key="9">
    <source>
        <dbReference type="Proteomes" id="UP000001876"/>
    </source>
</evidence>
<keyword evidence="3" id="KW-0479">Metal-binding</keyword>
<keyword evidence="4" id="KW-0862">Zinc</keyword>
<dbReference type="KEGG" id="mpp:MICPUCDRAFT_9513"/>
<keyword evidence="5" id="KW-0456">Lyase</keyword>
<sequence length="70" mass="7963">VDMSSLLDYDSGFWRWQGSLTTPPCSGGVRWFLQREISAVEWKQREAFKHHVGSFPGNARPTQPLNGRSV</sequence>
<dbReference type="Proteomes" id="UP000001876">
    <property type="component" value="Unassembled WGS sequence"/>
</dbReference>
<evidence type="ECO:0000256" key="3">
    <source>
        <dbReference type="ARBA" id="ARBA00022723"/>
    </source>
</evidence>
<dbReference type="AlphaFoldDB" id="C1MQA3"/>
<dbReference type="STRING" id="564608.C1MQA3"/>
<dbReference type="GO" id="GO:0008270">
    <property type="term" value="F:zinc ion binding"/>
    <property type="evidence" value="ECO:0007669"/>
    <property type="project" value="InterPro"/>
</dbReference>
<comment type="catalytic activity">
    <reaction evidence="6">
        <text>hydrogencarbonate + H(+) = CO2 + H2O</text>
        <dbReference type="Rhea" id="RHEA:10748"/>
        <dbReference type="ChEBI" id="CHEBI:15377"/>
        <dbReference type="ChEBI" id="CHEBI:15378"/>
        <dbReference type="ChEBI" id="CHEBI:16526"/>
        <dbReference type="ChEBI" id="CHEBI:17544"/>
        <dbReference type="EC" id="4.2.1.1"/>
    </reaction>
</comment>
<feature type="non-terminal residue" evidence="8">
    <location>
        <position position="70"/>
    </location>
</feature>
<dbReference type="OrthoDB" id="429145at2759"/>
<evidence type="ECO:0000256" key="4">
    <source>
        <dbReference type="ARBA" id="ARBA00022833"/>
    </source>
</evidence>
<dbReference type="Pfam" id="PF00194">
    <property type="entry name" value="Carb_anhydrase"/>
    <property type="match status" value="1"/>
</dbReference>
<dbReference type="InterPro" id="IPR001148">
    <property type="entry name" value="CA_dom"/>
</dbReference>
<feature type="non-terminal residue" evidence="8">
    <location>
        <position position="1"/>
    </location>
</feature>
<dbReference type="InterPro" id="IPR023561">
    <property type="entry name" value="Carbonic_anhydrase_a-class"/>
</dbReference>
<dbReference type="Gene3D" id="3.10.200.10">
    <property type="entry name" value="Alpha carbonic anhydrase"/>
    <property type="match status" value="1"/>
</dbReference>
<dbReference type="RefSeq" id="XP_003058092.1">
    <property type="nucleotide sequence ID" value="XM_003058046.1"/>
</dbReference>
<dbReference type="GO" id="GO:0005737">
    <property type="term" value="C:cytoplasm"/>
    <property type="evidence" value="ECO:0007669"/>
    <property type="project" value="TreeGrafter"/>
</dbReference>
<evidence type="ECO:0000259" key="7">
    <source>
        <dbReference type="PROSITE" id="PS51144"/>
    </source>
</evidence>
<evidence type="ECO:0000256" key="1">
    <source>
        <dbReference type="ARBA" id="ARBA00001947"/>
    </source>
</evidence>
<reference evidence="8 9" key="1">
    <citation type="journal article" date="2009" name="Science">
        <title>Green evolution and dynamic adaptations revealed by genomes of the marine picoeukaryotes Micromonas.</title>
        <authorList>
            <person name="Worden A.Z."/>
            <person name="Lee J.H."/>
            <person name="Mock T."/>
            <person name="Rouze P."/>
            <person name="Simmons M.P."/>
            <person name="Aerts A.L."/>
            <person name="Allen A.E."/>
            <person name="Cuvelier M.L."/>
            <person name="Derelle E."/>
            <person name="Everett M.V."/>
            <person name="Foulon E."/>
            <person name="Grimwood J."/>
            <person name="Gundlach H."/>
            <person name="Henrissat B."/>
            <person name="Napoli C."/>
            <person name="McDonald S.M."/>
            <person name="Parker M.S."/>
            <person name="Rombauts S."/>
            <person name="Salamov A."/>
            <person name="Von Dassow P."/>
            <person name="Badger J.H."/>
            <person name="Coutinho P.M."/>
            <person name="Demir E."/>
            <person name="Dubchak I."/>
            <person name="Gentemann C."/>
            <person name="Eikrem W."/>
            <person name="Gready J.E."/>
            <person name="John U."/>
            <person name="Lanier W."/>
            <person name="Lindquist E.A."/>
            <person name="Lucas S."/>
            <person name="Mayer K.F."/>
            <person name="Moreau H."/>
            <person name="Not F."/>
            <person name="Otillar R."/>
            <person name="Panaud O."/>
            <person name="Pangilinan J."/>
            <person name="Paulsen I."/>
            <person name="Piegu B."/>
            <person name="Poliakov A."/>
            <person name="Robbens S."/>
            <person name="Schmutz J."/>
            <person name="Toulza E."/>
            <person name="Wyss T."/>
            <person name="Zelensky A."/>
            <person name="Zhou K."/>
            <person name="Armbrust E.V."/>
            <person name="Bhattacharya D."/>
            <person name="Goodenough U.W."/>
            <person name="Van de Peer Y."/>
            <person name="Grigoriev I.V."/>
        </authorList>
    </citation>
    <scope>NUCLEOTIDE SEQUENCE [LARGE SCALE GENOMIC DNA]</scope>
    <source>
        <strain evidence="8 9">CCMP1545</strain>
    </source>
</reference>
<organism evidence="9">
    <name type="scientific">Micromonas pusilla (strain CCMP1545)</name>
    <name type="common">Picoplanktonic green alga</name>
    <dbReference type="NCBI Taxonomy" id="564608"/>
    <lineage>
        <taxon>Eukaryota</taxon>
        <taxon>Viridiplantae</taxon>
        <taxon>Chlorophyta</taxon>
        <taxon>Mamiellophyceae</taxon>
        <taxon>Mamiellales</taxon>
        <taxon>Mamiellaceae</taxon>
        <taxon>Micromonas</taxon>
    </lineage>
</organism>
<proteinExistence type="predicted"/>
<accession>C1MQA3</accession>
<evidence type="ECO:0000256" key="2">
    <source>
        <dbReference type="ARBA" id="ARBA00012925"/>
    </source>
</evidence>
<dbReference type="EMBL" id="GG663738">
    <property type="protein sequence ID" value="EEH58043.1"/>
    <property type="molecule type" value="Genomic_DNA"/>
</dbReference>
<dbReference type="SUPFAM" id="SSF51069">
    <property type="entry name" value="Carbonic anhydrase"/>
    <property type="match status" value="1"/>
</dbReference>
<evidence type="ECO:0000313" key="8">
    <source>
        <dbReference type="EMBL" id="EEH58043.1"/>
    </source>
</evidence>
<dbReference type="OMA" id="GQFLEYR"/>
<keyword evidence="9" id="KW-1185">Reference proteome</keyword>
<dbReference type="EC" id="4.2.1.1" evidence="2"/>
<evidence type="ECO:0000256" key="5">
    <source>
        <dbReference type="ARBA" id="ARBA00023239"/>
    </source>
</evidence>
<dbReference type="GO" id="GO:0004089">
    <property type="term" value="F:carbonate dehydratase activity"/>
    <property type="evidence" value="ECO:0007669"/>
    <property type="project" value="UniProtKB-EC"/>
</dbReference>
<dbReference type="PANTHER" id="PTHR18952">
    <property type="entry name" value="CARBONIC ANHYDRASE"/>
    <property type="match status" value="1"/>
</dbReference>
<gene>
    <name evidence="8" type="primary">ALPHA-CA</name>
    <name evidence="8" type="ORF">MICPUCDRAFT_9513</name>
</gene>
<dbReference type="GeneID" id="9683161"/>
<feature type="domain" description="Alpha-carbonic anhydrase" evidence="7">
    <location>
        <begin position="1"/>
        <end position="70"/>
    </location>
</feature>
<dbReference type="PROSITE" id="PS51144">
    <property type="entry name" value="ALPHA_CA_2"/>
    <property type="match status" value="1"/>
</dbReference>
<evidence type="ECO:0000256" key="6">
    <source>
        <dbReference type="ARBA" id="ARBA00048348"/>
    </source>
</evidence>
<protein>
    <recommendedName>
        <fullName evidence="2">carbonic anhydrase</fullName>
        <ecNumber evidence="2">4.2.1.1</ecNumber>
    </recommendedName>
</protein>
<dbReference type="InterPro" id="IPR036398">
    <property type="entry name" value="CA_dom_sf"/>
</dbReference>
<name>C1MQA3_MICPC</name>